<feature type="transmembrane region" description="Helical" evidence="2">
    <location>
        <begin position="25"/>
        <end position="43"/>
    </location>
</feature>
<keyword evidence="4" id="KW-1185">Reference proteome</keyword>
<protein>
    <submittedName>
        <fullName evidence="3">Uncharacterized protein</fullName>
    </submittedName>
</protein>
<dbReference type="EMBL" id="FNCN01000024">
    <property type="protein sequence ID" value="SDH85612.1"/>
    <property type="molecule type" value="Genomic_DNA"/>
</dbReference>
<dbReference type="Pfam" id="PF19950">
    <property type="entry name" value="DUF6412"/>
    <property type="match status" value="1"/>
</dbReference>
<dbReference type="InterPro" id="IPR045635">
    <property type="entry name" value="DUF6412"/>
</dbReference>
<proteinExistence type="predicted"/>
<keyword evidence="2" id="KW-0812">Transmembrane</keyword>
<gene>
    <name evidence="3" type="ORF">SAMN05421505_12487</name>
</gene>
<dbReference type="AlphaFoldDB" id="A0A1G8FU15"/>
<organism evidence="3 4">
    <name type="scientific">Sinosporangium album</name>
    <dbReference type="NCBI Taxonomy" id="504805"/>
    <lineage>
        <taxon>Bacteria</taxon>
        <taxon>Bacillati</taxon>
        <taxon>Actinomycetota</taxon>
        <taxon>Actinomycetes</taxon>
        <taxon>Streptosporangiales</taxon>
        <taxon>Streptosporangiaceae</taxon>
        <taxon>Sinosporangium</taxon>
    </lineage>
</organism>
<reference evidence="3 4" key="1">
    <citation type="submission" date="2016-10" db="EMBL/GenBank/DDBJ databases">
        <authorList>
            <person name="de Groot N.N."/>
        </authorList>
    </citation>
    <scope>NUCLEOTIDE SEQUENCE [LARGE SCALE GENOMIC DNA]</scope>
    <source>
        <strain evidence="3 4">CPCC 201354</strain>
    </source>
</reference>
<dbReference type="STRING" id="504805.SAMN05421505_12487"/>
<evidence type="ECO:0000313" key="3">
    <source>
        <dbReference type="EMBL" id="SDH85612.1"/>
    </source>
</evidence>
<name>A0A1G8FU15_9ACTN</name>
<accession>A0A1G8FU15</accession>
<keyword evidence="2" id="KW-0472">Membrane</keyword>
<dbReference type="Proteomes" id="UP000198923">
    <property type="component" value="Unassembled WGS sequence"/>
</dbReference>
<feature type="region of interest" description="Disordered" evidence="1">
    <location>
        <begin position="47"/>
        <end position="91"/>
    </location>
</feature>
<sequence>MPYLSLISAVLWIAGFDGDLKNAVVAAAVAGLGVFLLSLTMVFPRGAAGFGPWHPLSARDRARRGRTIRQTDPDAAGRPRPRAPSASPALA</sequence>
<evidence type="ECO:0000313" key="4">
    <source>
        <dbReference type="Proteomes" id="UP000198923"/>
    </source>
</evidence>
<keyword evidence="2" id="KW-1133">Transmembrane helix</keyword>
<evidence type="ECO:0000256" key="2">
    <source>
        <dbReference type="SAM" id="Phobius"/>
    </source>
</evidence>
<feature type="compositionally biased region" description="Low complexity" evidence="1">
    <location>
        <begin position="78"/>
        <end position="91"/>
    </location>
</feature>
<evidence type="ECO:0000256" key="1">
    <source>
        <dbReference type="SAM" id="MobiDB-lite"/>
    </source>
</evidence>